<feature type="coiled-coil region" evidence="1">
    <location>
        <begin position="25"/>
        <end position="52"/>
    </location>
</feature>
<protein>
    <submittedName>
        <fullName evidence="2">Uncharacterized protein</fullName>
    </submittedName>
</protein>
<evidence type="ECO:0000256" key="1">
    <source>
        <dbReference type="SAM" id="Coils"/>
    </source>
</evidence>
<dbReference type="EMBL" id="LGUA01004073">
    <property type="protein sequence ID" value="OAX76913.1"/>
    <property type="molecule type" value="Genomic_DNA"/>
</dbReference>
<keyword evidence="3" id="KW-1185">Reference proteome</keyword>
<proteinExistence type="predicted"/>
<accession>A0A1B7NJC7</accession>
<dbReference type="Proteomes" id="UP000091918">
    <property type="component" value="Unassembled WGS sequence"/>
</dbReference>
<evidence type="ECO:0000313" key="3">
    <source>
        <dbReference type="Proteomes" id="UP000091918"/>
    </source>
</evidence>
<comment type="caution">
    <text evidence="2">The sequence shown here is derived from an EMBL/GenBank/DDBJ whole genome shotgun (WGS) entry which is preliminary data.</text>
</comment>
<dbReference type="OrthoDB" id="4211155at2759"/>
<reference evidence="2 3" key="1">
    <citation type="submission" date="2015-07" db="EMBL/GenBank/DDBJ databases">
        <title>Emmonsia species relationships and genome sequence.</title>
        <authorList>
            <person name="Cuomo C.A."/>
            <person name="Schwartz I.S."/>
            <person name="Kenyon C."/>
            <person name="de Hoog G.S."/>
            <person name="Govender N.P."/>
            <person name="Botha A."/>
            <person name="Moreno L."/>
            <person name="de Vries M."/>
            <person name="Munoz J.F."/>
            <person name="Stielow J.B."/>
        </authorList>
    </citation>
    <scope>NUCLEOTIDE SEQUENCE [LARGE SCALE GENOMIC DNA]</scope>
    <source>
        <strain evidence="2 3">CBS 136260</strain>
    </source>
</reference>
<organism evidence="2 3">
    <name type="scientific">Emergomyces africanus</name>
    <dbReference type="NCBI Taxonomy" id="1955775"/>
    <lineage>
        <taxon>Eukaryota</taxon>
        <taxon>Fungi</taxon>
        <taxon>Dikarya</taxon>
        <taxon>Ascomycota</taxon>
        <taxon>Pezizomycotina</taxon>
        <taxon>Eurotiomycetes</taxon>
        <taxon>Eurotiomycetidae</taxon>
        <taxon>Onygenales</taxon>
        <taxon>Ajellomycetaceae</taxon>
        <taxon>Emergomyces</taxon>
    </lineage>
</organism>
<gene>
    <name evidence="2" type="ORF">ACJ72_08794</name>
</gene>
<evidence type="ECO:0000313" key="2">
    <source>
        <dbReference type="EMBL" id="OAX76913.1"/>
    </source>
</evidence>
<sequence>TLLMTRLNHLEKQEEFLKKRAGKFLESDTKSLEKLKKLKEKKEKQHKTQIAQQHKMKQLLVIINDFPFALSDSQLAQLNQPPNFVDETVESSVSRFAD</sequence>
<feature type="non-terminal residue" evidence="2">
    <location>
        <position position="1"/>
    </location>
</feature>
<name>A0A1B7NJC7_9EURO</name>
<keyword evidence="1" id="KW-0175">Coiled coil</keyword>
<feature type="non-terminal residue" evidence="2">
    <location>
        <position position="98"/>
    </location>
</feature>
<dbReference type="AlphaFoldDB" id="A0A1B7NJC7"/>